<dbReference type="Proteomes" id="UP000065641">
    <property type="component" value="Chromosome"/>
</dbReference>
<evidence type="ECO:0000313" key="3">
    <source>
        <dbReference type="EMBL" id="ALO45364.1"/>
    </source>
</evidence>
<dbReference type="SUPFAM" id="SSF53474">
    <property type="entry name" value="alpha/beta-Hydrolases"/>
    <property type="match status" value="1"/>
</dbReference>
<sequence length="553" mass="61375">MSGVKTKLPGFSLRPHPALLLLFVILTFIPSLYAQTQDSVMVPMRDGVNLATNIYLPDGDGPWPVVLTRTPYNKNGADRSAELYNNRGYALISQDVRGRYESEGENRPFETDIEDGYDTIEWIAAQDFSNGKIGIFGTSAPGITSNLAAAAAPPHLTAAYVTVAPDSLFYRSRFVGGVFKESHSGGWLRGQGVSEDVINAYRARAVLDEQWRATDFLFHRHNVQIPVYNVGGWHDIYAEGSLYNYVYLQNEGHPNARGKQKLFMGAFGHGMLQGDLEYPNGGLINGDIEEQFRWWDYWLKGIDNGIMDEPPVSYYMMASARKGAISPKNRVIHADSWPPQHQLTRFYLQPDGSLATSMPSAANASKTYLFDPANPVPTIGGQNLGQDVGPRDQREIGERQDYLRFETAVLEDDVVVAGHIDMELYVSTDALDTDFVVKLVDIYPDGYEALILDYPIRARFRDGQNPEDVKLMTPGAVEKLTINMWSTAQTFEKGHRIGVHVTSSNYPRFAVNPNNGAALDDVTSPAKTASNTIYFDSGRPSAIILPIVSKTRD</sequence>
<dbReference type="SUPFAM" id="SSF49785">
    <property type="entry name" value="Galactose-binding domain-like"/>
    <property type="match status" value="1"/>
</dbReference>
<dbReference type="RefSeq" id="WP_082627939.1">
    <property type="nucleotide sequence ID" value="NZ_CP013189.1"/>
</dbReference>
<evidence type="ECO:0000259" key="2">
    <source>
        <dbReference type="SMART" id="SM00939"/>
    </source>
</evidence>
<dbReference type="OrthoDB" id="9806163at2"/>
<dbReference type="SMART" id="SM00939">
    <property type="entry name" value="PepX_C"/>
    <property type="match status" value="1"/>
</dbReference>
<proteinExistence type="predicted"/>
<dbReference type="InterPro" id="IPR008979">
    <property type="entry name" value="Galactose-bd-like_sf"/>
</dbReference>
<organism evidence="3 4">
    <name type="scientific">Pseudohongiella spirulinae</name>
    <dbReference type="NCBI Taxonomy" id="1249552"/>
    <lineage>
        <taxon>Bacteria</taxon>
        <taxon>Pseudomonadati</taxon>
        <taxon>Pseudomonadota</taxon>
        <taxon>Gammaproteobacteria</taxon>
        <taxon>Pseudomonadales</taxon>
        <taxon>Pseudohongiellaceae</taxon>
        <taxon>Pseudohongiella</taxon>
    </lineage>
</organism>
<dbReference type="Pfam" id="PF08530">
    <property type="entry name" value="PepX_C"/>
    <property type="match status" value="1"/>
</dbReference>
<dbReference type="EMBL" id="CP013189">
    <property type="protein sequence ID" value="ALO45364.1"/>
    <property type="molecule type" value="Genomic_DNA"/>
</dbReference>
<dbReference type="PANTHER" id="PTHR43056">
    <property type="entry name" value="PEPTIDASE S9 PROLYL OLIGOPEPTIDASE"/>
    <property type="match status" value="1"/>
</dbReference>
<dbReference type="InterPro" id="IPR000383">
    <property type="entry name" value="Xaa-Pro-like_dom"/>
</dbReference>
<protein>
    <recommendedName>
        <fullName evidence="2">Xaa-Pro dipeptidyl-peptidase C-terminal domain-containing protein</fullName>
    </recommendedName>
</protein>
<dbReference type="PATRIC" id="fig|1249552.3.peg.689"/>
<evidence type="ECO:0000256" key="1">
    <source>
        <dbReference type="ARBA" id="ARBA00022801"/>
    </source>
</evidence>
<dbReference type="Gene3D" id="2.60.120.260">
    <property type="entry name" value="Galactose-binding domain-like"/>
    <property type="match status" value="1"/>
</dbReference>
<name>A0A0S2KB96_9GAMM</name>
<dbReference type="GO" id="GO:0008239">
    <property type="term" value="F:dipeptidyl-peptidase activity"/>
    <property type="evidence" value="ECO:0007669"/>
    <property type="project" value="InterPro"/>
</dbReference>
<reference evidence="3 4" key="1">
    <citation type="submission" date="2015-11" db="EMBL/GenBank/DDBJ databases">
        <authorList>
            <person name="Zhang Y."/>
            <person name="Guo Z."/>
        </authorList>
    </citation>
    <scope>NUCLEOTIDE SEQUENCE [LARGE SCALE GENOMIC DNA]</scope>
    <source>
        <strain evidence="3 4">KCTC 32221</strain>
    </source>
</reference>
<dbReference type="Gene3D" id="3.40.50.1820">
    <property type="entry name" value="alpha/beta hydrolase"/>
    <property type="match status" value="1"/>
</dbReference>
<dbReference type="Pfam" id="PF02129">
    <property type="entry name" value="Peptidase_S15"/>
    <property type="match status" value="1"/>
</dbReference>
<dbReference type="STRING" id="1249552.PS2015_684"/>
<evidence type="ECO:0000313" key="4">
    <source>
        <dbReference type="Proteomes" id="UP000065641"/>
    </source>
</evidence>
<keyword evidence="4" id="KW-1185">Reference proteome</keyword>
<keyword evidence="1" id="KW-0378">Hydrolase</keyword>
<dbReference type="InterPro" id="IPR013736">
    <property type="entry name" value="Xaa-Pro_dipept_C"/>
</dbReference>
<dbReference type="KEGG" id="pspi:PS2015_684"/>
<dbReference type="InterPro" id="IPR050585">
    <property type="entry name" value="Xaa-Pro_dipeptidyl-ppase/CocE"/>
</dbReference>
<dbReference type="InterPro" id="IPR005674">
    <property type="entry name" value="CocE/Ser_esterase"/>
</dbReference>
<dbReference type="AlphaFoldDB" id="A0A0S2KB96"/>
<gene>
    <name evidence="3" type="ORF">PS2015_684</name>
</gene>
<accession>A0A0S2KB96</accession>
<feature type="domain" description="Xaa-Pro dipeptidyl-peptidase C-terminal" evidence="2">
    <location>
        <begin position="292"/>
        <end position="544"/>
    </location>
</feature>
<dbReference type="InterPro" id="IPR029058">
    <property type="entry name" value="AB_hydrolase_fold"/>
</dbReference>
<dbReference type="PANTHER" id="PTHR43056:SF10">
    <property type="entry name" value="COCE_NOND FAMILY, PUTATIVE (AFU_ORTHOLOGUE AFUA_7G00600)-RELATED"/>
    <property type="match status" value="1"/>
</dbReference>
<dbReference type="NCBIfam" id="TIGR00976">
    <property type="entry name" value="CocE_NonD"/>
    <property type="match status" value="2"/>
</dbReference>